<dbReference type="AlphaFoldDB" id="A0AAP0PMA8"/>
<evidence type="ECO:0000313" key="1">
    <source>
        <dbReference type="EMBL" id="KAK9147759.1"/>
    </source>
</evidence>
<organism evidence="1 2">
    <name type="scientific">Stephania cephalantha</name>
    <dbReference type="NCBI Taxonomy" id="152367"/>
    <lineage>
        <taxon>Eukaryota</taxon>
        <taxon>Viridiplantae</taxon>
        <taxon>Streptophyta</taxon>
        <taxon>Embryophyta</taxon>
        <taxon>Tracheophyta</taxon>
        <taxon>Spermatophyta</taxon>
        <taxon>Magnoliopsida</taxon>
        <taxon>Ranunculales</taxon>
        <taxon>Menispermaceae</taxon>
        <taxon>Menispermoideae</taxon>
        <taxon>Cissampelideae</taxon>
        <taxon>Stephania</taxon>
    </lineage>
</organism>
<gene>
    <name evidence="1" type="ORF">Scep_006516</name>
</gene>
<keyword evidence="2" id="KW-1185">Reference proteome</keyword>
<name>A0AAP0PMA8_9MAGN</name>
<dbReference type="EMBL" id="JBBNAG010000003">
    <property type="protein sequence ID" value="KAK9147759.1"/>
    <property type="molecule type" value="Genomic_DNA"/>
</dbReference>
<sequence>MSDHLLWLSSGIRPRGRSGPGNLTLGVDLRLRLIREILILVTADVWRSLSGSVNVGVLQLLRVVVAREIGGYFEKLGHQAKAVEDEVLQGSNGVAGPESVVMAVHSVRRMINMFR</sequence>
<dbReference type="Proteomes" id="UP001419268">
    <property type="component" value="Unassembled WGS sequence"/>
</dbReference>
<comment type="caution">
    <text evidence="1">The sequence shown here is derived from an EMBL/GenBank/DDBJ whole genome shotgun (WGS) entry which is preliminary data.</text>
</comment>
<protein>
    <submittedName>
        <fullName evidence="1">Uncharacterized protein</fullName>
    </submittedName>
</protein>
<reference evidence="1 2" key="1">
    <citation type="submission" date="2024-01" db="EMBL/GenBank/DDBJ databases">
        <title>Genome assemblies of Stephania.</title>
        <authorList>
            <person name="Yang L."/>
        </authorList>
    </citation>
    <scope>NUCLEOTIDE SEQUENCE [LARGE SCALE GENOMIC DNA]</scope>
    <source>
        <strain evidence="1">JXDWG</strain>
        <tissue evidence="1">Leaf</tissue>
    </source>
</reference>
<accession>A0AAP0PMA8</accession>
<evidence type="ECO:0000313" key="2">
    <source>
        <dbReference type="Proteomes" id="UP001419268"/>
    </source>
</evidence>
<proteinExistence type="predicted"/>